<dbReference type="GeneID" id="23566059"/>
<dbReference type="KEGG" id="uma:UMAG_06485"/>
<evidence type="ECO:0000313" key="3">
    <source>
        <dbReference type="Proteomes" id="UP000000561"/>
    </source>
</evidence>
<feature type="transmembrane region" description="Helical" evidence="1">
    <location>
        <begin position="328"/>
        <end position="348"/>
    </location>
</feature>
<evidence type="ECO:0000313" key="2">
    <source>
        <dbReference type="EMBL" id="KIS70889.1"/>
    </source>
</evidence>
<protein>
    <submittedName>
        <fullName evidence="2">Uncharacterized protein</fullName>
    </submittedName>
</protein>
<accession>A0A0D1E472</accession>
<keyword evidence="1" id="KW-1133">Transmembrane helix</keyword>
<feature type="transmembrane region" description="Helical" evidence="1">
    <location>
        <begin position="111"/>
        <end position="129"/>
    </location>
</feature>
<reference evidence="2 3" key="1">
    <citation type="journal article" date="2006" name="Nature">
        <title>Insights from the genome of the biotrophic fungal plant pathogen Ustilago maydis.</title>
        <authorList>
            <person name="Kamper J."/>
            <person name="Kahmann R."/>
            <person name="Bolker M."/>
            <person name="Ma L.J."/>
            <person name="Brefort T."/>
            <person name="Saville B.J."/>
            <person name="Banuett F."/>
            <person name="Kronstad J.W."/>
            <person name="Gold S.E."/>
            <person name="Muller O."/>
            <person name="Perlin M.H."/>
            <person name="Wosten H.A."/>
            <person name="de Vries R."/>
            <person name="Ruiz-Herrera J."/>
            <person name="Reynaga-Pena C.G."/>
            <person name="Snetselaar K."/>
            <person name="McCann M."/>
            <person name="Perez-Martin J."/>
            <person name="Feldbrugge M."/>
            <person name="Basse C.W."/>
            <person name="Steinberg G."/>
            <person name="Ibeas J.I."/>
            <person name="Holloman W."/>
            <person name="Guzman P."/>
            <person name="Farman M."/>
            <person name="Stajich J.E."/>
            <person name="Sentandreu R."/>
            <person name="Gonzalez-Prieto J.M."/>
            <person name="Kennell J.C."/>
            <person name="Molina L."/>
            <person name="Schirawski J."/>
            <person name="Mendoza-Mendoza A."/>
            <person name="Greilinger D."/>
            <person name="Munch K."/>
            <person name="Rossel N."/>
            <person name="Scherer M."/>
            <person name="Vranes M."/>
            <person name="Ladendorf O."/>
            <person name="Vincon V."/>
            <person name="Fuchs U."/>
            <person name="Sandrock B."/>
            <person name="Meng S."/>
            <person name="Ho E.C."/>
            <person name="Cahill M.J."/>
            <person name="Boyce K.J."/>
            <person name="Klose J."/>
            <person name="Klosterman S.J."/>
            <person name="Deelstra H.J."/>
            <person name="Ortiz-Castellanos L."/>
            <person name="Li W."/>
            <person name="Sanchez-Alonso P."/>
            <person name="Schreier P.H."/>
            <person name="Hauser-Hahn I."/>
            <person name="Vaupel M."/>
            <person name="Koopmann E."/>
            <person name="Friedrich G."/>
            <person name="Voss H."/>
            <person name="Schluter T."/>
            <person name="Margolis J."/>
            <person name="Platt D."/>
            <person name="Swimmer C."/>
            <person name="Gnirke A."/>
            <person name="Chen F."/>
            <person name="Vysotskaia V."/>
            <person name="Mannhaupt G."/>
            <person name="Guldener U."/>
            <person name="Munsterkotter M."/>
            <person name="Haase D."/>
            <person name="Oesterheld M."/>
            <person name="Mewes H.W."/>
            <person name="Mauceli E.W."/>
            <person name="DeCaprio D."/>
            <person name="Wade C.M."/>
            <person name="Butler J."/>
            <person name="Young S."/>
            <person name="Jaffe D.B."/>
            <person name="Calvo S."/>
            <person name="Nusbaum C."/>
            <person name="Galagan J."/>
            <person name="Birren B.W."/>
        </authorList>
    </citation>
    <scope>NUCLEOTIDE SEQUENCE [LARGE SCALE GENOMIC DNA]</scope>
    <source>
        <strain evidence="3">DSM 14603 / FGSC 9021 / UM521</strain>
    </source>
</reference>
<gene>
    <name evidence="2" type="ORF">UMAG_06485</name>
</gene>
<dbReference type="RefSeq" id="XP_011387942.1">
    <property type="nucleotide sequence ID" value="XM_011389640.1"/>
</dbReference>
<dbReference type="VEuPathDB" id="FungiDB:UMAG_06485"/>
<dbReference type="Proteomes" id="UP000000561">
    <property type="component" value="Chromosome 3"/>
</dbReference>
<evidence type="ECO:0000256" key="1">
    <source>
        <dbReference type="SAM" id="Phobius"/>
    </source>
</evidence>
<keyword evidence="3" id="KW-1185">Reference proteome</keyword>
<feature type="transmembrane region" description="Helical" evidence="1">
    <location>
        <begin position="296"/>
        <end position="316"/>
    </location>
</feature>
<organism evidence="2 3">
    <name type="scientific">Mycosarcoma maydis</name>
    <name type="common">Corn smut fungus</name>
    <name type="synonym">Ustilago maydis</name>
    <dbReference type="NCBI Taxonomy" id="5270"/>
    <lineage>
        <taxon>Eukaryota</taxon>
        <taxon>Fungi</taxon>
        <taxon>Dikarya</taxon>
        <taxon>Basidiomycota</taxon>
        <taxon>Ustilaginomycotina</taxon>
        <taxon>Ustilaginomycetes</taxon>
        <taxon>Ustilaginales</taxon>
        <taxon>Ustilaginaceae</taxon>
        <taxon>Mycosarcoma</taxon>
    </lineage>
</organism>
<keyword evidence="1" id="KW-0812">Transmembrane</keyword>
<proteinExistence type="predicted"/>
<feature type="transmembrane region" description="Helical" evidence="1">
    <location>
        <begin position="12"/>
        <end position="32"/>
    </location>
</feature>
<dbReference type="EMBL" id="CM003142">
    <property type="protein sequence ID" value="KIS70889.1"/>
    <property type="molecule type" value="Genomic_DNA"/>
</dbReference>
<keyword evidence="1" id="KW-0472">Membrane</keyword>
<dbReference type="OrthoDB" id="2675435at2759"/>
<dbReference type="InParanoid" id="A0A0D1E472"/>
<sequence>MTELSNEYKITILRYVIVSWTVICFWEHLIWLGNEFRIWRDLYAYAQHVVRRNLTRSAAELSSPVGNDLNDKTAARRLYSRRTSNATLVNSADACQSVALAGQRPPPLGRLLVILVRYTLLVCTALSFINYLGRPSDCSSIFTALWAAFAACWAFGSAIFLIRVYIIWDRSRRVLAFFLVLWIATLGGWAYDVTSYKAYTEHSIAWPDSWCVPAPDTKFRAFCWGLCLVFDFSVLTATLIKLRSGRSKKLNKAFRRRRSTSPSDEAKFDLECALPFTPCTTTRASITKQYLLHSNIAYFGIAFAVNLTCFVVELTVNDSVLSHIPSPIAFALNPVLAVRSVLVAENYIRCQMEKAEQAQAQQVSRAGIGSFSPQVSWEVCDPLEVLVGKQPASSPFLSVAEPKAAASAGSLPRASASCLPSRRMSLSVSFPMPELVEENPLEPTAKA</sequence>
<dbReference type="AlphaFoldDB" id="A0A0D1E472"/>
<feature type="transmembrane region" description="Helical" evidence="1">
    <location>
        <begin position="219"/>
        <end position="240"/>
    </location>
</feature>
<feature type="transmembrane region" description="Helical" evidence="1">
    <location>
        <begin position="174"/>
        <end position="191"/>
    </location>
</feature>
<name>A0A0D1E472_MYCMD</name>
<feature type="transmembrane region" description="Helical" evidence="1">
    <location>
        <begin position="141"/>
        <end position="162"/>
    </location>
</feature>